<protein>
    <recommendedName>
        <fullName evidence="10">Cytochrome b561 domain-containing protein</fullName>
    </recommendedName>
</protein>
<evidence type="ECO:0000256" key="5">
    <source>
        <dbReference type="ARBA" id="ARBA00022989"/>
    </source>
</evidence>
<dbReference type="Pfam" id="PF03188">
    <property type="entry name" value="Cytochrom_B561"/>
    <property type="match status" value="1"/>
</dbReference>
<evidence type="ECO:0000256" key="2">
    <source>
        <dbReference type="ARBA" id="ARBA00022448"/>
    </source>
</evidence>
<keyword evidence="3 8" id="KW-0812">Transmembrane</keyword>
<sequence>MAPSFAWSSLFTLCLSFTTLVTAYRPVQHCKQLGDNGHYSACTSLTQHYNQTSGQADLYVRYQWYKYQESQNGWHAFGLGNKMAGALMFIMYGNPTAPTPDMTLSVRSADGHHPPLLIHDIAKFNTPAAEGRIPEVDIITSKFEPYSGPYEHPELHLKPTHVGIADFVVHGYSKWVGTTVSNTSTAQPMIWASKYDQDFGGDYSIDRSVEMHAFGSGFGFIFADLLNAETPLPMFGSIDEQAGHKGLIEIGEPAPPTAAELSAGDFAIQNARLDAVNADLGTGPDDGKHNPFNDHNTTPSTMPESVEDGQKEGNKETIPIAVPGTTTPDAQSKPTYTLKGKTIRDWLWHVHGLLLSLTFFLFYPLGIYLLRSQNQISKGTSFNHHWTVQALATVTFSIGCFIAYLQSRSISLTHQYVGISIAFCIGTQMLLGWRHHVKFLQFKRKTIMSKIHVGLGRAIMPLGFMNILSGMKLRQYGWFTMLLVLILIVIEVVFGAVYLRGAHVRRAKMGAASVAEELKAQGPGKEDNAEEYFQLAEEDEFSDSDNEGAASQKREQKREENERLARLDRV</sequence>
<feature type="chain" id="PRO_5043022217" description="Cytochrome b561 domain-containing protein" evidence="9">
    <location>
        <begin position="24"/>
        <end position="570"/>
    </location>
</feature>
<dbReference type="SMART" id="SM00665">
    <property type="entry name" value="B561"/>
    <property type="match status" value="1"/>
</dbReference>
<evidence type="ECO:0000313" key="12">
    <source>
        <dbReference type="Proteomes" id="UP001316803"/>
    </source>
</evidence>
<feature type="region of interest" description="Disordered" evidence="7">
    <location>
        <begin position="537"/>
        <end position="570"/>
    </location>
</feature>
<dbReference type="GO" id="GO:0016020">
    <property type="term" value="C:membrane"/>
    <property type="evidence" value="ECO:0007669"/>
    <property type="project" value="UniProtKB-SubCell"/>
</dbReference>
<evidence type="ECO:0000256" key="1">
    <source>
        <dbReference type="ARBA" id="ARBA00004370"/>
    </source>
</evidence>
<feature type="transmembrane region" description="Helical" evidence="8">
    <location>
        <begin position="346"/>
        <end position="370"/>
    </location>
</feature>
<keyword evidence="6 8" id="KW-0472">Membrane</keyword>
<dbReference type="Proteomes" id="UP001316803">
    <property type="component" value="Unassembled WGS sequence"/>
</dbReference>
<accession>A0AAN8ENK7</accession>
<dbReference type="CDD" id="cd08760">
    <property type="entry name" value="Cyt_b561_FRRS1_like"/>
    <property type="match status" value="1"/>
</dbReference>
<evidence type="ECO:0000256" key="8">
    <source>
        <dbReference type="SAM" id="Phobius"/>
    </source>
</evidence>
<feature type="transmembrane region" description="Helical" evidence="8">
    <location>
        <begin position="416"/>
        <end position="433"/>
    </location>
</feature>
<keyword evidence="2" id="KW-0813">Transport</keyword>
<feature type="signal peptide" evidence="9">
    <location>
        <begin position="1"/>
        <end position="23"/>
    </location>
</feature>
<gene>
    <name evidence="11" type="ORF">OHC33_003741</name>
</gene>
<feature type="compositionally biased region" description="Acidic residues" evidence="7">
    <location>
        <begin position="537"/>
        <end position="546"/>
    </location>
</feature>
<dbReference type="EMBL" id="JAKLMC020000007">
    <property type="protein sequence ID" value="KAK5955062.1"/>
    <property type="molecule type" value="Genomic_DNA"/>
</dbReference>
<keyword evidence="4" id="KW-0249">Electron transport</keyword>
<dbReference type="Gene3D" id="1.20.120.1770">
    <property type="match status" value="1"/>
</dbReference>
<evidence type="ECO:0000256" key="6">
    <source>
        <dbReference type="ARBA" id="ARBA00023136"/>
    </source>
</evidence>
<dbReference type="InterPro" id="IPR015920">
    <property type="entry name" value="Cellobiose_DH-like_cyt"/>
</dbReference>
<dbReference type="Gene3D" id="2.60.40.1210">
    <property type="entry name" value="Cellobiose dehydrogenase, cytochrome domain"/>
    <property type="match status" value="1"/>
</dbReference>
<keyword evidence="9" id="KW-0732">Signal</keyword>
<evidence type="ECO:0000256" key="7">
    <source>
        <dbReference type="SAM" id="MobiDB-lite"/>
    </source>
</evidence>
<feature type="transmembrane region" description="Helical" evidence="8">
    <location>
        <begin position="454"/>
        <end position="471"/>
    </location>
</feature>
<feature type="domain" description="Cytochrome b561" evidence="10">
    <location>
        <begin position="350"/>
        <end position="471"/>
    </location>
</feature>
<keyword evidence="5 8" id="KW-1133">Transmembrane helix</keyword>
<evidence type="ECO:0000256" key="9">
    <source>
        <dbReference type="SAM" id="SignalP"/>
    </source>
</evidence>
<dbReference type="CDD" id="cd09630">
    <property type="entry name" value="CDH_like_cytochrome"/>
    <property type="match status" value="1"/>
</dbReference>
<evidence type="ECO:0000256" key="4">
    <source>
        <dbReference type="ARBA" id="ARBA00022982"/>
    </source>
</evidence>
<comment type="caution">
    <text evidence="11">The sequence shown here is derived from an EMBL/GenBank/DDBJ whole genome shotgun (WGS) entry which is preliminary data.</text>
</comment>
<feature type="compositionally biased region" description="Basic and acidic residues" evidence="7">
    <location>
        <begin position="552"/>
        <end position="570"/>
    </location>
</feature>
<dbReference type="PANTHER" id="PTHR47797:SF3">
    <property type="entry name" value="CYTOCHROME B561 DOMAIN-CONTAINING PROTEIN"/>
    <property type="match status" value="1"/>
</dbReference>
<evidence type="ECO:0000256" key="3">
    <source>
        <dbReference type="ARBA" id="ARBA00022692"/>
    </source>
</evidence>
<dbReference type="PANTHER" id="PTHR47797">
    <property type="entry name" value="DEHYDROGENASE, PUTATIVE (AFU_ORTHOLOGUE AFUA_8G05805)-RELATED"/>
    <property type="match status" value="1"/>
</dbReference>
<dbReference type="SUPFAM" id="SSF49344">
    <property type="entry name" value="CBD9-like"/>
    <property type="match status" value="1"/>
</dbReference>
<organism evidence="11 12">
    <name type="scientific">Knufia fluminis</name>
    <dbReference type="NCBI Taxonomy" id="191047"/>
    <lineage>
        <taxon>Eukaryota</taxon>
        <taxon>Fungi</taxon>
        <taxon>Dikarya</taxon>
        <taxon>Ascomycota</taxon>
        <taxon>Pezizomycotina</taxon>
        <taxon>Eurotiomycetes</taxon>
        <taxon>Chaetothyriomycetidae</taxon>
        <taxon>Chaetothyriales</taxon>
        <taxon>Trichomeriaceae</taxon>
        <taxon>Knufia</taxon>
    </lineage>
</organism>
<reference evidence="11 12" key="1">
    <citation type="submission" date="2022-12" db="EMBL/GenBank/DDBJ databases">
        <title>Genomic features and morphological characterization of a novel Knufia sp. strain isolated from spacecraft assembly facility.</title>
        <authorList>
            <person name="Teixeira M."/>
            <person name="Chander A.M."/>
            <person name="Stajich J.E."/>
            <person name="Venkateswaran K."/>
        </authorList>
    </citation>
    <scope>NUCLEOTIDE SEQUENCE [LARGE SCALE GENOMIC DNA]</scope>
    <source>
        <strain evidence="11 12">FJI-L2-BK-P2</strain>
    </source>
</reference>
<feature type="compositionally biased region" description="Polar residues" evidence="7">
    <location>
        <begin position="293"/>
        <end position="303"/>
    </location>
</feature>
<evidence type="ECO:0000259" key="10">
    <source>
        <dbReference type="SMART" id="SM00665"/>
    </source>
</evidence>
<keyword evidence="12" id="KW-1185">Reference proteome</keyword>
<comment type="subcellular location">
    <subcellularLocation>
        <location evidence="1">Membrane</location>
    </subcellularLocation>
</comment>
<feature type="transmembrane region" description="Helical" evidence="8">
    <location>
        <begin position="382"/>
        <end position="404"/>
    </location>
</feature>
<evidence type="ECO:0000313" key="11">
    <source>
        <dbReference type="EMBL" id="KAK5955062.1"/>
    </source>
</evidence>
<dbReference type="InterPro" id="IPR006593">
    <property type="entry name" value="Cyt_b561/ferric_Rdtase_TM"/>
</dbReference>
<feature type="region of interest" description="Disordered" evidence="7">
    <location>
        <begin position="279"/>
        <end position="311"/>
    </location>
</feature>
<proteinExistence type="predicted"/>
<feature type="transmembrane region" description="Helical" evidence="8">
    <location>
        <begin position="477"/>
        <end position="499"/>
    </location>
</feature>
<name>A0AAN8ENK7_9EURO</name>
<dbReference type="AlphaFoldDB" id="A0AAN8ENK7"/>